<keyword evidence="2" id="KW-0285">Flavoprotein</keyword>
<sequence>MTVISPAPARTLDPRKPGHQHPSFDTGVRSLVVTAVLQLTAAIVHIVFEDPAGGMLAAYEPGSHLIVQAGPVRNTYSLVDDGVNPNRYAISVLRRNGTAESAGSGGSAWLHENVRVGQRVEIEGPRSLFAPVTTERKALLVAGGIGVTPILSHARAAARWGRPAEVIYSYRPGSGAHLADLRALAATGAITLFEVHNRTDAAALLAERLATQPMGTHAYACGPPELVDSYLLLGEAAGWPPDRLHSERFEVPPQDPGLPFTAIIASTGARLAVPAGVSLLQTLLENGHDVANLCRQGVCGECRIPVRSGQIEHRDHVLSEREKADNTTMLCCVSRGAEIEVDL</sequence>
<feature type="domain" description="2Fe-2S ferredoxin-type" evidence="9">
    <location>
        <begin position="258"/>
        <end position="343"/>
    </location>
</feature>
<dbReference type="InterPro" id="IPR054582">
    <property type="entry name" value="DmmA-like_N"/>
</dbReference>
<organism evidence="11 12">
    <name type="scientific">Cryobacterium glaciale</name>
    <dbReference type="NCBI Taxonomy" id="1259145"/>
    <lineage>
        <taxon>Bacteria</taxon>
        <taxon>Bacillati</taxon>
        <taxon>Actinomycetota</taxon>
        <taxon>Actinomycetes</taxon>
        <taxon>Micrococcales</taxon>
        <taxon>Microbacteriaceae</taxon>
        <taxon>Cryobacterium</taxon>
    </lineage>
</organism>
<dbReference type="PANTHER" id="PTHR47354:SF1">
    <property type="entry name" value="CARNITINE MONOOXYGENASE REDUCTASE SUBUNIT"/>
    <property type="match status" value="1"/>
</dbReference>
<dbReference type="InterPro" id="IPR036010">
    <property type="entry name" value="2Fe-2S_ferredoxin-like_sf"/>
</dbReference>
<dbReference type="Gene3D" id="2.40.30.10">
    <property type="entry name" value="Translation factors"/>
    <property type="match status" value="1"/>
</dbReference>
<dbReference type="OrthoDB" id="502624at2"/>
<proteinExistence type="predicted"/>
<name>A0A4R8USM8_9MICO</name>
<reference evidence="11 12" key="1">
    <citation type="submission" date="2019-03" db="EMBL/GenBank/DDBJ databases">
        <title>Genomics of glacier-inhabiting Cryobacterium strains.</title>
        <authorList>
            <person name="Liu Q."/>
            <person name="Xin Y.-H."/>
        </authorList>
    </citation>
    <scope>NUCLEOTIDE SEQUENCE [LARGE SCALE GENOMIC DNA]</scope>
    <source>
        <strain evidence="11 12">HLT2-23</strain>
    </source>
</reference>
<keyword evidence="4" id="KW-0479">Metal-binding</keyword>
<evidence type="ECO:0000256" key="7">
    <source>
        <dbReference type="ARBA" id="ARBA00023014"/>
    </source>
</evidence>
<dbReference type="GO" id="GO:0046872">
    <property type="term" value="F:metal ion binding"/>
    <property type="evidence" value="ECO:0007669"/>
    <property type="project" value="UniProtKB-KW"/>
</dbReference>
<dbReference type="RefSeq" id="WP_134504131.1">
    <property type="nucleotide sequence ID" value="NZ_SOEY01000030.1"/>
</dbReference>
<dbReference type="PANTHER" id="PTHR47354">
    <property type="entry name" value="NADH OXIDOREDUCTASE HCR"/>
    <property type="match status" value="1"/>
</dbReference>
<dbReference type="Proteomes" id="UP000298173">
    <property type="component" value="Unassembled WGS sequence"/>
</dbReference>
<dbReference type="EMBL" id="SOEY01000030">
    <property type="protein sequence ID" value="TFB69580.1"/>
    <property type="molecule type" value="Genomic_DNA"/>
</dbReference>
<gene>
    <name evidence="11" type="ORF">E3O06_14695</name>
</gene>
<dbReference type="InterPro" id="IPR017938">
    <property type="entry name" value="Riboflavin_synthase-like_b-brl"/>
</dbReference>
<dbReference type="InterPro" id="IPR001041">
    <property type="entry name" value="2Fe-2S_ferredoxin-type"/>
</dbReference>
<keyword evidence="12" id="KW-1185">Reference proteome</keyword>
<evidence type="ECO:0000256" key="5">
    <source>
        <dbReference type="ARBA" id="ARBA00023002"/>
    </source>
</evidence>
<keyword evidence="7" id="KW-0411">Iron-sulfur</keyword>
<evidence type="ECO:0000313" key="11">
    <source>
        <dbReference type="EMBL" id="TFB69580.1"/>
    </source>
</evidence>
<dbReference type="CDD" id="cd00207">
    <property type="entry name" value="fer2"/>
    <property type="match status" value="1"/>
</dbReference>
<keyword evidence="3" id="KW-0001">2Fe-2S</keyword>
<dbReference type="Gene3D" id="3.40.50.80">
    <property type="entry name" value="Nucleotide-binding domain of ferredoxin-NADP reductase (FNR) module"/>
    <property type="match status" value="1"/>
</dbReference>
<dbReference type="Pfam" id="PF00111">
    <property type="entry name" value="Fer2"/>
    <property type="match status" value="1"/>
</dbReference>
<evidence type="ECO:0000259" key="10">
    <source>
        <dbReference type="PROSITE" id="PS51384"/>
    </source>
</evidence>
<keyword evidence="6" id="KW-0408">Iron</keyword>
<dbReference type="InterPro" id="IPR012675">
    <property type="entry name" value="Beta-grasp_dom_sf"/>
</dbReference>
<feature type="domain" description="FAD-binding FR-type" evidence="10">
    <location>
        <begin position="26"/>
        <end position="132"/>
    </location>
</feature>
<evidence type="ECO:0000256" key="4">
    <source>
        <dbReference type="ARBA" id="ARBA00022723"/>
    </source>
</evidence>
<dbReference type="GO" id="GO:0016491">
    <property type="term" value="F:oxidoreductase activity"/>
    <property type="evidence" value="ECO:0007669"/>
    <property type="project" value="UniProtKB-KW"/>
</dbReference>
<dbReference type="InterPro" id="IPR039261">
    <property type="entry name" value="FNR_nucleotide-bd"/>
</dbReference>
<evidence type="ECO:0000256" key="2">
    <source>
        <dbReference type="ARBA" id="ARBA00022630"/>
    </source>
</evidence>
<comment type="caution">
    <text evidence="11">The sequence shown here is derived from an EMBL/GenBank/DDBJ whole genome shotgun (WGS) entry which is preliminary data.</text>
</comment>
<evidence type="ECO:0000256" key="8">
    <source>
        <dbReference type="SAM" id="MobiDB-lite"/>
    </source>
</evidence>
<evidence type="ECO:0000256" key="1">
    <source>
        <dbReference type="ARBA" id="ARBA00001974"/>
    </source>
</evidence>
<dbReference type="SUPFAM" id="SSF52343">
    <property type="entry name" value="Ferredoxin reductase-like, C-terminal NADP-linked domain"/>
    <property type="match status" value="1"/>
</dbReference>
<evidence type="ECO:0000256" key="3">
    <source>
        <dbReference type="ARBA" id="ARBA00022714"/>
    </source>
</evidence>
<dbReference type="CDD" id="cd06185">
    <property type="entry name" value="PDR_like"/>
    <property type="match status" value="1"/>
</dbReference>
<dbReference type="Pfam" id="PF22290">
    <property type="entry name" value="DmmA-like_N"/>
    <property type="match status" value="1"/>
</dbReference>
<dbReference type="SUPFAM" id="SSF63380">
    <property type="entry name" value="Riboflavin synthase domain-like"/>
    <property type="match status" value="1"/>
</dbReference>
<dbReference type="SUPFAM" id="SSF54292">
    <property type="entry name" value="2Fe-2S ferredoxin-like"/>
    <property type="match status" value="1"/>
</dbReference>
<dbReference type="PROSITE" id="PS51384">
    <property type="entry name" value="FAD_FR"/>
    <property type="match status" value="1"/>
</dbReference>
<dbReference type="PRINTS" id="PR00409">
    <property type="entry name" value="PHDIOXRDTASE"/>
</dbReference>
<dbReference type="InterPro" id="IPR017927">
    <property type="entry name" value="FAD-bd_FR_type"/>
</dbReference>
<dbReference type="Gene3D" id="3.10.20.30">
    <property type="match status" value="1"/>
</dbReference>
<dbReference type="GO" id="GO:0051537">
    <property type="term" value="F:2 iron, 2 sulfur cluster binding"/>
    <property type="evidence" value="ECO:0007669"/>
    <property type="project" value="UniProtKB-KW"/>
</dbReference>
<feature type="region of interest" description="Disordered" evidence="8">
    <location>
        <begin position="1"/>
        <end position="24"/>
    </location>
</feature>
<dbReference type="AlphaFoldDB" id="A0A4R8USM8"/>
<keyword evidence="5" id="KW-0560">Oxidoreductase</keyword>
<protein>
    <submittedName>
        <fullName evidence="11">Oxidoreductase</fullName>
    </submittedName>
</protein>
<evidence type="ECO:0000259" key="9">
    <source>
        <dbReference type="PROSITE" id="PS51085"/>
    </source>
</evidence>
<dbReference type="InterPro" id="IPR050415">
    <property type="entry name" value="MRET"/>
</dbReference>
<accession>A0A4R8USM8</accession>
<comment type="cofactor">
    <cofactor evidence="1">
        <name>FAD</name>
        <dbReference type="ChEBI" id="CHEBI:57692"/>
    </cofactor>
</comment>
<dbReference type="PROSITE" id="PS51085">
    <property type="entry name" value="2FE2S_FER_2"/>
    <property type="match status" value="1"/>
</dbReference>
<evidence type="ECO:0000256" key="6">
    <source>
        <dbReference type="ARBA" id="ARBA00023004"/>
    </source>
</evidence>
<evidence type="ECO:0000313" key="12">
    <source>
        <dbReference type="Proteomes" id="UP000298173"/>
    </source>
</evidence>